<evidence type="ECO:0000256" key="1">
    <source>
        <dbReference type="ARBA" id="ARBA00004328"/>
    </source>
</evidence>
<comment type="subcellular location">
    <molecule>Structural peptide 1</molecule>
    <subcellularLocation>
        <location evidence="12">Virion</location>
    </subcellularLocation>
    <subcellularLocation>
        <location evidence="12">Host cytoplasm</location>
    </subcellularLocation>
</comment>
<dbReference type="EMBL" id="AY780922">
    <property type="protein sequence ID" value="AAV48856.3"/>
    <property type="molecule type" value="Genomic_RNA"/>
</dbReference>
<dbReference type="SUPFAM" id="SSF88633">
    <property type="entry name" value="Positive stranded ssRNA viruses"/>
    <property type="match status" value="1"/>
</dbReference>
<dbReference type="EC" id="3.4.21.-" evidence="12"/>
<dbReference type="GO" id="GO:0008236">
    <property type="term" value="F:serine-type peptidase activity"/>
    <property type="evidence" value="ECO:0007669"/>
    <property type="project" value="UniProtKB-UniRule"/>
</dbReference>
<feature type="region of interest" description="Disordered" evidence="13">
    <location>
        <begin position="932"/>
        <end position="980"/>
    </location>
</feature>
<protein>
    <recommendedName>
        <fullName evidence="12">Structural polyprotein</fullName>
        <shortName evidence="12">PP</shortName>
    </recommendedName>
    <component>
        <recommendedName>
            <fullName evidence="12">Precursor of VP2</fullName>
            <shortName evidence="12">Pre-VP2</shortName>
        </recommendedName>
    </component>
    <component>
        <recommendedName>
            <fullName evidence="12">Capsid protein VP2</fullName>
        </recommendedName>
    </component>
    <component>
        <recommendedName>
            <fullName evidence="12">Structural peptide 1</fullName>
            <shortName evidence="12">p1</shortName>
        </recommendedName>
        <alternativeName>
            <fullName evidence="12">pep46</fullName>
        </alternativeName>
    </component>
    <component>
        <recommendedName>
            <fullName evidence="12">Structural peptide 2</fullName>
            <shortName evidence="12">p2</shortName>
        </recommendedName>
        <alternativeName>
            <fullName evidence="12">pep7a</fullName>
        </alternativeName>
    </component>
    <component>
        <recommendedName>
            <fullName evidence="12">Structural peptide 3</fullName>
            <shortName evidence="12">p3</shortName>
        </recommendedName>
        <alternativeName>
            <fullName evidence="12">pep7b</fullName>
        </alternativeName>
    </component>
    <component>
        <recommendedName>
            <fullName evidence="12">Protease VP4</fullName>
            <ecNumber evidence="12">3.4.21.-</ecNumber>
        </recommendedName>
        <alternativeName>
            <fullName evidence="12">Non-structural protein VP4</fullName>
            <shortName evidence="12">NS</shortName>
        </alternativeName>
    </component>
    <component>
        <recommendedName>
            <fullName evidence="12">Capsid protein VP3</fullName>
        </recommendedName>
    </component>
</protein>
<evidence type="ECO:0000256" key="7">
    <source>
        <dbReference type="ARBA" id="ARBA00022844"/>
    </source>
</evidence>
<feature type="domain" description="Peptidase S50" evidence="14">
    <location>
        <begin position="509"/>
        <end position="734"/>
    </location>
</feature>
<keyword evidence="3 11" id="KW-0645">Protease</keyword>
<comment type="function">
    <text evidence="12">Capsid protein VP2 self assembles to form an icosahedral capsid with a T=13 symmetry, about 70 nm in diameter, and consisting of 260 VP2 trimers. The capsid encapsulates the genomic dsRNA. VP2 is also involved in attachment and entry into the host cell.</text>
</comment>
<dbReference type="GO" id="GO:0019028">
    <property type="term" value="C:viral capsid"/>
    <property type="evidence" value="ECO:0007669"/>
    <property type="project" value="UniProtKB-KW"/>
</dbReference>
<evidence type="ECO:0000256" key="11">
    <source>
        <dbReference type="PROSITE-ProRule" id="PRU00881"/>
    </source>
</evidence>
<dbReference type="GO" id="GO:0046872">
    <property type="term" value="F:metal ion binding"/>
    <property type="evidence" value="ECO:0007669"/>
    <property type="project" value="UniProtKB-KW"/>
</dbReference>
<dbReference type="InterPro" id="IPR029053">
    <property type="entry name" value="Viral_coat"/>
</dbReference>
<evidence type="ECO:0000256" key="2">
    <source>
        <dbReference type="ARBA" id="ARBA00022561"/>
    </source>
</evidence>
<keyword evidence="6 11" id="KW-0720">Serine protease</keyword>
<evidence type="ECO:0000256" key="9">
    <source>
        <dbReference type="ARBA" id="ARBA00024831"/>
    </source>
</evidence>
<keyword evidence="4 12" id="KW-0479">Metal-binding</keyword>
<dbReference type="Gene3D" id="2.60.120.20">
    <property type="match status" value="1"/>
</dbReference>
<comment type="subunit">
    <molecule>Capsid protein VP3</molecule>
    <text evidence="12">Homodimer. Interacts (via C-terminus) with VP1 in the cytoplasm. Interacts with VP2.</text>
</comment>
<evidence type="ECO:0000256" key="13">
    <source>
        <dbReference type="SAM" id="MobiDB-lite"/>
    </source>
</evidence>
<dbReference type="GO" id="GO:0006508">
    <property type="term" value="P:proteolysis"/>
    <property type="evidence" value="ECO:0007669"/>
    <property type="project" value="UniProtKB-KW"/>
</dbReference>
<comment type="subcellular location">
    <molecule>Structural peptide 2</molecule>
    <subcellularLocation>
        <location evidence="12">Virion</location>
    </subcellularLocation>
    <subcellularLocation>
        <location evidence="12">Host cytoplasm</location>
    </subcellularLocation>
</comment>
<dbReference type="Pfam" id="PF01766">
    <property type="entry name" value="Birna_VP2"/>
    <property type="match status" value="1"/>
</dbReference>
<dbReference type="Gene3D" id="1.10.8.880">
    <property type="entry name" value="Birnavirus VP3 protein, domain 2"/>
    <property type="match status" value="1"/>
</dbReference>
<dbReference type="Pfam" id="PF01767">
    <property type="entry name" value="Birna_VP3"/>
    <property type="match status" value="1"/>
</dbReference>
<accession>Q5U7X8</accession>
<dbReference type="InterPro" id="IPR043049">
    <property type="entry name" value="Birna_VP3_dom2"/>
</dbReference>
<dbReference type="InterPro" id="IPR002662">
    <property type="entry name" value="Birna_VP2"/>
</dbReference>
<dbReference type="Gene3D" id="6.10.250.1030">
    <property type="match status" value="1"/>
</dbReference>
<dbReference type="Gene3D" id="1.10.150.620">
    <property type="entry name" value="Capsid protein VP3, domain 1"/>
    <property type="match status" value="1"/>
</dbReference>
<comment type="function">
    <text evidence="11 12">Protease VP4 is a serine protease that cleaves the polyprotein into its final products. Pre-VP2 is first partially cleaved, and may be completely processed by VP4 upon capsid maturation.</text>
</comment>
<evidence type="ECO:0000313" key="15">
    <source>
        <dbReference type="EMBL" id="AAV48856.3"/>
    </source>
</evidence>
<comment type="subcellular location">
    <molecule>Capsid protein VP3</molecule>
    <subcellularLocation>
        <location evidence="12">Virion</location>
    </subcellularLocation>
    <subcellularLocation>
        <location evidence="12">Host cytoplasm</location>
    </subcellularLocation>
</comment>
<comment type="function">
    <text evidence="12">Structural peptide 2 is a small peptide derived from pre-VP2 C-terminus. It is not essential for the virus viability, but viral growth is affected when missing.</text>
</comment>
<evidence type="ECO:0000313" key="16">
    <source>
        <dbReference type="EMBL" id="AAV48860.3"/>
    </source>
</evidence>
<evidence type="ECO:0000256" key="4">
    <source>
        <dbReference type="ARBA" id="ARBA00022723"/>
    </source>
</evidence>
<sequence length="980" mass="107820">MNTTKATATYLRSIMLPENGPASIPDDITERHILKQETSSYNLEVSDSGSGLLVCFPGAPGSRVGAHYRWNLNQTELEFDQWLETSQDLKKAFNYGRLISRKYDIQSSTLPAGLYALNGTLNAATFEGSLSEVESLTYNSLMSLTTNPQDKVNNQLVTKGITVLNLPTGFDKPYVRLEDETPQGPQSMNGARMRCTAAIAPRRYEIDLPSERLPTVAATGTPTTIYEGNADIVNSTTVTGDVTFQLAAEPVNETRFDFILQFLGLDNDVPVVSVTSSTLVTADNYRGASAKFTQSIPTELITKPITRVKLAYQLNQQTAIGNAATLGAKGPASVSFSSGNGNVPGVLRPITLVAYEKMTPQSILTVAGVSNYELIPNPDLLKNMVTKYGKYDPEGLNYAKMILSHREELDIRTVWRTEEYKERTRAFNEITDFTSDLPTSKAWGWRDLVRGIRKVAAPVLSTLFPMAAPLIGAADQFIGDLTKTNSAGGRYLSHAAGGRYRDVMDTWASGSETGSYSKHLKTRLESNNYEEVELPKPTKGVIFPVVHTVESAPGEAFGSLVVVIPGAYPELLDPNQQVLSYFKNDTGCVWGIGEDIPFEGDDMCYTALPLKEIKRNGNIVVEKIFAGPAMGPSAQLALSLLVNDIDEGIPRMVFTGEIADDEETVIPICGVDIKAIAAHEHGLPLIGCQPGVDEMVANTSLASHLIQSGALPVQKAQGACRRIKYLGQLMRTTASGMDEELQGLLQATMARAKEVKDAEVFKLLKLMSWTRKNDLTDHMYEWSKEDPDAIKFGRLISTPPKHQEKPKGPDQHTAQEAKATRISLDAVKAGADFASPEWIAENNYRGPAPGQFKYYMITGRVPNPGEEYEDYVRKPITRPTDMDKIRRLANSVYGLPHQEPAPDDFYQAVVEVFAENGGRGPDQDQMQDLRDLARQMKRRPRPADARRQTRTPPRAATSGGSRFTPCRRRRRSVTATLFPD</sequence>
<keyword evidence="5 11" id="KW-0378">Hydrolase</keyword>
<dbReference type="InterPro" id="IPR002663">
    <property type="entry name" value="Birna_VP3"/>
</dbReference>
<dbReference type="GO" id="GO:0005198">
    <property type="term" value="F:structural molecule activity"/>
    <property type="evidence" value="ECO:0007669"/>
    <property type="project" value="InterPro"/>
</dbReference>
<dbReference type="InterPro" id="IPR043048">
    <property type="entry name" value="Birna_VP3_dom1"/>
</dbReference>
<accession>Q5U7Y2</accession>
<comment type="function">
    <text evidence="9 12">The precursor of VP2 plays an important role in capsid assembly. First, pre-VP2 and VP2 oligomers assemble to form a procapsid. Then, the pre-VP2 intermediates may be processed into VP2 proteins by proteolytic cleavage mediated by VP4 to obtain the mature virion. The final capsid is composed of pentamers and hexamers but VP2 has a natural tendency to assemble into all-pentameric structures. Therefore pre-VP2 may be required to allow formation of the hexameric structures.</text>
</comment>
<keyword evidence="2 12" id="KW-0167">Capsid protein</keyword>
<dbReference type="MEROPS" id="S50.001"/>
<dbReference type="EMBL" id="AY780924">
    <property type="protein sequence ID" value="AAV48860.3"/>
    <property type="molecule type" value="Genomic_RNA"/>
</dbReference>
<dbReference type="Gene3D" id="3.30.230.110">
    <property type="match status" value="1"/>
</dbReference>
<evidence type="ECO:0000256" key="10">
    <source>
        <dbReference type="PIRSR" id="PIRSR602662-1"/>
    </source>
</evidence>
<dbReference type="InterPro" id="IPR025775">
    <property type="entry name" value="Birna_VP4_Prtase_dom"/>
</dbReference>
<comment type="function">
    <text evidence="12">Structural peptide 1 is a small peptide derived from pre-VP2 C-terminus. It destabilizes and perforates cell membranes, suggesting a role during entry.</text>
</comment>
<comment type="subunit">
    <molecule>Capsid protein VP2</molecule>
    <text evidence="12">Homotrimer. A central divalent metal stabilizes the VP2 trimer.</text>
</comment>
<evidence type="ECO:0000256" key="12">
    <source>
        <dbReference type="RuleBase" id="RU363030"/>
    </source>
</evidence>
<evidence type="ECO:0000256" key="6">
    <source>
        <dbReference type="ARBA" id="ARBA00022825"/>
    </source>
</evidence>
<feature type="active site" description="Nucleophile" evidence="10 11">
    <location>
        <position position="633"/>
    </location>
</feature>
<evidence type="ECO:0000256" key="8">
    <source>
        <dbReference type="ARBA" id="ARBA00023200"/>
    </source>
</evidence>
<comment type="subcellular location">
    <molecule>Capsid protein VP2</molecule>
    <subcellularLocation>
        <location evidence="12">Virion</location>
    </subcellularLocation>
    <subcellularLocation>
        <location evidence="12">Host cytoplasm</location>
    </subcellularLocation>
</comment>
<name>Q5U7X8_9VIRU</name>
<dbReference type="PROSITE" id="PS51548">
    <property type="entry name" value="BIRNAVIRUS_VP4_PRO"/>
    <property type="match status" value="1"/>
</dbReference>
<reference evidence="16" key="1">
    <citation type="journal article" date="2009" name="J. Fish Dis.">
        <title>Genetic analysis of aquabirnaviruses isolated from wild fish reveals occurrence of natural reassortment of infectious pancreatic necrosis virus.</title>
        <authorList>
            <person name="Romero-Brey I."/>
            <person name="Bandin I."/>
            <person name="Cutrin J.M."/>
            <person name="Vakharia V.N."/>
            <person name="Dopazo C.P."/>
        </authorList>
    </citation>
    <scope>NUCLEOTIDE SEQUENCE</scope>
    <source>
        <strain evidence="15">19G3e</strain>
        <strain evidence="16">20G1d</strain>
    </source>
</reference>
<dbReference type="Gene3D" id="2.60.120.660">
    <property type="entry name" value="icosahedral virus"/>
    <property type="match status" value="1"/>
</dbReference>
<dbReference type="Pfam" id="PF01768">
    <property type="entry name" value="Birna_VP4"/>
    <property type="match status" value="1"/>
</dbReference>
<dbReference type="GO" id="GO:0030430">
    <property type="term" value="C:host cell cytoplasm"/>
    <property type="evidence" value="ECO:0007669"/>
    <property type="project" value="UniProtKB-SubCell"/>
</dbReference>
<proteinExistence type="predicted"/>
<evidence type="ECO:0000259" key="14">
    <source>
        <dbReference type="PROSITE" id="PS51548"/>
    </source>
</evidence>
<organism evidence="16">
    <name type="scientific">Infectious pancreatic necrosis virus</name>
    <dbReference type="NCBI Taxonomy" id="11002"/>
    <lineage>
        <taxon>Viruses</taxon>
        <taxon>Riboviria</taxon>
        <taxon>Orthornavirae</taxon>
        <taxon>Birnaviridae</taxon>
        <taxon>Aquabirnavirus</taxon>
        <taxon>Aquabirnavirus salmonidae</taxon>
    </lineage>
</organism>
<keyword evidence="8 12" id="KW-1035">Host cytoplasm</keyword>
<keyword evidence="7 12" id="KW-0946">Virion</keyword>
<feature type="active site" evidence="10 11">
    <location>
        <position position="674"/>
    </location>
</feature>
<comment type="subcellular location">
    <molecule>Structural peptide 3</molecule>
    <subcellularLocation>
        <location evidence="12">Virion</location>
    </subcellularLocation>
    <subcellularLocation>
        <location evidence="12">Host cytoplasm</location>
    </subcellularLocation>
</comment>
<comment type="function">
    <text evidence="12">Structural peptide 3 is a small peptide derived from pre-VP2 C-terminus. It is not essential for the virus viability, but viral growth is affected when missing.</text>
</comment>
<evidence type="ECO:0000256" key="3">
    <source>
        <dbReference type="ARBA" id="ARBA00022670"/>
    </source>
</evidence>
<comment type="function">
    <text evidence="12">Capsid protein VP3 plays a key role in virion assembly by providing a scaffold for the capsid made of VP2. May self-assemble to form a T=4-like icosahedral inner-capsid composed of at least 180 trimers. Plays a role in genomic RNA packaging by recruiting VP1 into the capsid and interacting with the dsRNA genome segments to form a ribonucleoprotein complex. Additionally, the interaction of the VP3 C-terminal tail with VP1 removes the inherent structural blockade of the polymerase active site. Thus, VP3 can also function as a transcriptional activator.</text>
</comment>
<evidence type="ECO:0000256" key="5">
    <source>
        <dbReference type="ARBA" id="ARBA00022801"/>
    </source>
</evidence>
<comment type="subcellular location">
    <subcellularLocation>
        <location evidence="1">Virion</location>
    </subcellularLocation>
</comment>